<dbReference type="RefSeq" id="WP_273670553.1">
    <property type="nucleotide sequence ID" value="NZ_JAQQXR010000003.1"/>
</dbReference>
<sequence length="361" mass="39886">MLHTIAPDPERLALENPEKAAQFAALNERLAQGAGMDAEQLRAWCQAGLELGRAAGVQGLCQDLLARPEVHPALRPYWLFFLGGALLQQFQVEAGVAVLREALQALCVAPRVHNPRARLDKYEDPRIEQLLWQALAQLAAGGVRAFAHAGTLLGLEREQRLLPFDKDLDLGLLVEDLPRAVDILRAHGWRCPALAFNIDNMRSLHHPGVDVVLDLCGLMQESGSSNLLGGFWIRQCQPIGLQRLTRFPGPVELEQVAGPAGPVWRLKQPQRWLEALYGAQWRTPDPSFDTIIGAHNLIGFSPLTQWYAYARISNAWLNGHWEKALRLAQLVLQRHTPDDALLRAVAATLQGHLAQLGGAVN</sequence>
<protein>
    <recommendedName>
        <fullName evidence="3">Nucleotidyltransferase family protein</fullName>
    </recommendedName>
</protein>
<dbReference type="EMBL" id="JAQQXR010000003">
    <property type="protein sequence ID" value="MDC8757876.1"/>
    <property type="molecule type" value="Genomic_DNA"/>
</dbReference>
<evidence type="ECO:0000313" key="1">
    <source>
        <dbReference type="EMBL" id="MDC8757876.1"/>
    </source>
</evidence>
<evidence type="ECO:0008006" key="3">
    <source>
        <dbReference type="Google" id="ProtNLM"/>
    </source>
</evidence>
<organism evidence="1 2">
    <name type="scientific">Janthinobacterium fluminis</name>
    <dbReference type="NCBI Taxonomy" id="2987524"/>
    <lineage>
        <taxon>Bacteria</taxon>
        <taxon>Pseudomonadati</taxon>
        <taxon>Pseudomonadota</taxon>
        <taxon>Betaproteobacteria</taxon>
        <taxon>Burkholderiales</taxon>
        <taxon>Oxalobacteraceae</taxon>
        <taxon>Janthinobacterium</taxon>
    </lineage>
</organism>
<dbReference type="Proteomes" id="UP001221208">
    <property type="component" value="Unassembled WGS sequence"/>
</dbReference>
<keyword evidence="2" id="KW-1185">Reference proteome</keyword>
<accession>A0ABT5JYS0</accession>
<gene>
    <name evidence="1" type="ORF">OIK44_09775</name>
</gene>
<name>A0ABT5JYS0_9BURK</name>
<proteinExistence type="predicted"/>
<evidence type="ECO:0000313" key="2">
    <source>
        <dbReference type="Proteomes" id="UP001221208"/>
    </source>
</evidence>
<reference evidence="1 2" key="1">
    <citation type="submission" date="2022-10" db="EMBL/GenBank/DDBJ databases">
        <title>Janthinobacterium sp. hw3 Genome sequencing.</title>
        <authorList>
            <person name="Park S."/>
        </authorList>
    </citation>
    <scope>NUCLEOTIDE SEQUENCE [LARGE SCALE GENOMIC DNA]</scope>
    <source>
        <strain evidence="2">hw3</strain>
    </source>
</reference>
<comment type="caution">
    <text evidence="1">The sequence shown here is derived from an EMBL/GenBank/DDBJ whole genome shotgun (WGS) entry which is preliminary data.</text>
</comment>